<dbReference type="InterPro" id="IPR020918">
    <property type="entry name" value="Peptide_chain-rel_aRF1"/>
</dbReference>
<dbReference type="eggNOG" id="arCOG01742">
    <property type="taxonomic scope" value="Archaea"/>
</dbReference>
<dbReference type="GO" id="GO:0005737">
    <property type="term" value="C:cytoplasm"/>
    <property type="evidence" value="ECO:0007669"/>
    <property type="project" value="UniProtKB-SubCell"/>
</dbReference>
<dbReference type="Pfam" id="PF03465">
    <property type="entry name" value="eRF1_3"/>
    <property type="match status" value="1"/>
</dbReference>
<dbReference type="EMBL" id="CP002051">
    <property type="protein sequence ID" value="ADI31394.1"/>
    <property type="molecule type" value="Genomic_DNA"/>
</dbReference>
<comment type="subunit">
    <text evidence="4 9">Heterodimer of two subunits, one of which binds GTP.</text>
</comment>
<reference evidence="12" key="1">
    <citation type="submission" date="2010-05" db="EMBL/GenBank/DDBJ databases">
        <title>Complete sequence of Staphylothermus hellenicus DSM 12710.</title>
        <authorList>
            <consortium name="US DOE Joint Genome Institute"/>
            <person name="Lucas S."/>
            <person name="Copeland A."/>
            <person name="Lapidus A."/>
            <person name="Cheng J.-F."/>
            <person name="Bruce D."/>
            <person name="Goodwin L."/>
            <person name="Pitluck S."/>
            <person name="Davenport K."/>
            <person name="Detter J.C."/>
            <person name="Han C."/>
            <person name="Tapia R."/>
            <person name="Larimer F."/>
            <person name="Land M."/>
            <person name="Hauser L."/>
            <person name="Kyrpides N."/>
            <person name="Mikhailova N."/>
            <person name="Anderson I.J."/>
            <person name="Woyke T."/>
        </authorList>
    </citation>
    <scope>NUCLEOTIDE SEQUENCE [LARGE SCALE GENOMIC DNA]</scope>
    <source>
        <strain evidence="12">DSM 12710 / JCM 10830 / BK20S6-10-b1 / P8</strain>
    </source>
</reference>
<dbReference type="Gene3D" id="3.30.1330.30">
    <property type="match status" value="1"/>
</dbReference>
<gene>
    <name evidence="9" type="primary">prf1</name>
    <name evidence="11" type="ordered locus">Shell_0255</name>
</gene>
<evidence type="ECO:0000256" key="4">
    <source>
        <dbReference type="ARBA" id="ARBA00011520"/>
    </source>
</evidence>
<dbReference type="Pfam" id="PF03464">
    <property type="entry name" value="eRF1_2"/>
    <property type="match status" value="1"/>
</dbReference>
<dbReference type="GO" id="GO:0016149">
    <property type="term" value="F:translation release factor activity, codon specific"/>
    <property type="evidence" value="ECO:0007669"/>
    <property type="project" value="UniProtKB-UniRule"/>
</dbReference>
<comment type="similarity">
    <text evidence="3 9">Belongs to the eukaryotic release factor 1 family.</text>
</comment>
<dbReference type="InterPro" id="IPR029064">
    <property type="entry name" value="Ribosomal_eL30-like_sf"/>
</dbReference>
<evidence type="ECO:0000259" key="10">
    <source>
        <dbReference type="SMART" id="SM01194"/>
    </source>
</evidence>
<protein>
    <recommendedName>
        <fullName evidence="5 9">Peptide chain release factor subunit 1</fullName>
    </recommendedName>
    <alternativeName>
        <fullName evidence="8 9">Translation termination factor aRF1</fullName>
    </alternativeName>
</protein>
<evidence type="ECO:0000256" key="5">
    <source>
        <dbReference type="ARBA" id="ARBA00019723"/>
    </source>
</evidence>
<evidence type="ECO:0000313" key="12">
    <source>
        <dbReference type="Proteomes" id="UP000002573"/>
    </source>
</evidence>
<dbReference type="InterPro" id="IPR042226">
    <property type="entry name" value="eFR1_2_sf"/>
</dbReference>
<keyword evidence="7 9" id="KW-0648">Protein biosynthesis</keyword>
<dbReference type="InterPro" id="IPR005141">
    <property type="entry name" value="eRF1_2"/>
</dbReference>
<dbReference type="KEGG" id="shc:Shell_0255"/>
<keyword evidence="12" id="KW-1185">Reference proteome</keyword>
<evidence type="ECO:0000256" key="6">
    <source>
        <dbReference type="ARBA" id="ARBA00022490"/>
    </source>
</evidence>
<dbReference type="Gene3D" id="3.30.420.60">
    <property type="entry name" value="eRF1 domain 2"/>
    <property type="match status" value="1"/>
</dbReference>
<proteinExistence type="inferred from homology"/>
<dbReference type="HOGENOM" id="CLU_035759_3_0_2"/>
<dbReference type="RefSeq" id="WP_013142592.1">
    <property type="nucleotide sequence ID" value="NC_014205.1"/>
</dbReference>
<comment type="subcellular location">
    <subcellularLocation>
        <location evidence="2 9">Cytoplasm</location>
    </subcellularLocation>
</comment>
<comment type="function">
    <text evidence="1 9">Directs the termination of nascent peptide synthesis (translation) in response to the termination codons UAA, UAG and UGA.</text>
</comment>
<dbReference type="InterPro" id="IPR005140">
    <property type="entry name" value="eRF1_Pelota-like_N"/>
</dbReference>
<reference evidence="11 12" key="2">
    <citation type="journal article" date="2011" name="Stand. Genomic Sci.">
        <title>Complete genome sequence of Staphylothermus hellenicus P8.</title>
        <authorList>
            <person name="Anderson I."/>
            <person name="Wirth R."/>
            <person name="Lucas S."/>
            <person name="Copeland A."/>
            <person name="Lapidus A."/>
            <person name="Cheng J.F."/>
            <person name="Goodwin L."/>
            <person name="Pitluck S."/>
            <person name="Davenport K."/>
            <person name="Detter J.C."/>
            <person name="Han C."/>
            <person name="Tapia R."/>
            <person name="Land M."/>
            <person name="Hauser L."/>
            <person name="Pati A."/>
            <person name="Mikhailova N."/>
            <person name="Woyke T."/>
            <person name="Klenk H.P."/>
            <person name="Kyrpides N."/>
            <person name="Ivanova N."/>
        </authorList>
    </citation>
    <scope>NUCLEOTIDE SEQUENCE [LARGE SCALE GENOMIC DNA]</scope>
    <source>
        <strain evidence="12">DSM 12710 / JCM 10830 / BK20S6-10-b1 / P8</strain>
    </source>
</reference>
<accession>D7DB47</accession>
<dbReference type="Pfam" id="PF03463">
    <property type="entry name" value="eRF1_1"/>
    <property type="match status" value="1"/>
</dbReference>
<dbReference type="InterPro" id="IPR024049">
    <property type="entry name" value="eRF1_1_sf"/>
</dbReference>
<dbReference type="AlphaFoldDB" id="D7DB47"/>
<dbReference type="FunFam" id="3.30.420.60:FF:000003">
    <property type="entry name" value="Peptide chain release factor subunit 1"/>
    <property type="match status" value="1"/>
</dbReference>
<dbReference type="GeneID" id="9233544"/>
<evidence type="ECO:0000256" key="9">
    <source>
        <dbReference type="HAMAP-Rule" id="MF_00424"/>
    </source>
</evidence>
<dbReference type="Gene3D" id="3.30.960.10">
    <property type="entry name" value="eRF1 domain 1"/>
    <property type="match status" value="1"/>
</dbReference>
<dbReference type="SUPFAM" id="SSF53137">
    <property type="entry name" value="Translational machinery components"/>
    <property type="match status" value="1"/>
</dbReference>
<dbReference type="InterPro" id="IPR004403">
    <property type="entry name" value="Peptide_chain-rel_eRF1/aRF1"/>
</dbReference>
<evidence type="ECO:0000256" key="8">
    <source>
        <dbReference type="ARBA" id="ARBA00031168"/>
    </source>
</evidence>
<evidence type="ECO:0000313" key="11">
    <source>
        <dbReference type="EMBL" id="ADI31394.1"/>
    </source>
</evidence>
<dbReference type="HAMAP" id="MF_00424">
    <property type="entry name" value="Rel_fact_arch_1"/>
    <property type="match status" value="1"/>
</dbReference>
<evidence type="ECO:0000256" key="1">
    <source>
        <dbReference type="ARBA" id="ARBA00002832"/>
    </source>
</evidence>
<dbReference type="Proteomes" id="UP000002573">
    <property type="component" value="Chromosome"/>
</dbReference>
<evidence type="ECO:0000256" key="3">
    <source>
        <dbReference type="ARBA" id="ARBA00005326"/>
    </source>
</evidence>
<dbReference type="SMART" id="SM01194">
    <property type="entry name" value="eRF1_1"/>
    <property type="match status" value="1"/>
</dbReference>
<dbReference type="SUPFAM" id="SSF55315">
    <property type="entry name" value="L30e-like"/>
    <property type="match status" value="1"/>
</dbReference>
<dbReference type="OrthoDB" id="1011at2157"/>
<keyword evidence="6 9" id="KW-0963">Cytoplasm</keyword>
<dbReference type="SUPFAM" id="SSF55481">
    <property type="entry name" value="N-terminal domain of eukaryotic peptide chain release factor subunit 1, ERF1"/>
    <property type="match status" value="1"/>
</dbReference>
<sequence>MKSLYVDRRQLREIIKELKKWSAPATVLLSLYIPPGRPVSDVLNMLRQELSITDNIKLKKTRSAVQRALKAAIERLSKIPKIPENGLALFCGEDMDTGDFICLMFVPPEKVPVYFYRTDKHFHTEFLEEMVIENNLVGLIIIERDAATLGLLKGSRLEILKEIEDYIPGKHHRGGQSQRRFDRIIEQMVHDFYKRVGERAKEKFLPLLEQGKLKAILIGGPAYSKYDFIEGDYLDYRLKQLVLPRLIDVSYQGEVGLREMIMKASDLLKEQEYVDALKAVEEFKLHLAKDDGMIIYGEEDVKRALEMSAIKTLIIDEDRPDAHQWAELAKKHGAKPVFLSDDVPEGAWIKKTFGGLVGILRYRIY</sequence>
<feature type="domain" description="eRF1/Pelota-like N-terminal" evidence="10">
    <location>
        <begin position="1"/>
        <end position="132"/>
    </location>
</feature>
<dbReference type="STRING" id="591019.Shell_0255"/>
<dbReference type="PANTHER" id="PTHR10113">
    <property type="entry name" value="PEPTIDE CHAIN RELEASE FACTOR SUBUNIT 1"/>
    <property type="match status" value="1"/>
</dbReference>
<organism evidence="11 12">
    <name type="scientific">Staphylothermus hellenicus (strain DSM 12710 / JCM 10830 / BK20S6-10-b1 / P8)</name>
    <dbReference type="NCBI Taxonomy" id="591019"/>
    <lineage>
        <taxon>Archaea</taxon>
        <taxon>Thermoproteota</taxon>
        <taxon>Thermoprotei</taxon>
        <taxon>Desulfurococcales</taxon>
        <taxon>Desulfurococcaceae</taxon>
        <taxon>Staphylothermus</taxon>
    </lineage>
</organism>
<dbReference type="NCBIfam" id="TIGR03676">
    <property type="entry name" value="aRF1_eRF1"/>
    <property type="match status" value="1"/>
</dbReference>
<evidence type="ECO:0000256" key="2">
    <source>
        <dbReference type="ARBA" id="ARBA00004496"/>
    </source>
</evidence>
<name>D7DB47_STAHD</name>
<evidence type="ECO:0000256" key="7">
    <source>
        <dbReference type="ARBA" id="ARBA00022917"/>
    </source>
</evidence>
<dbReference type="InterPro" id="IPR005142">
    <property type="entry name" value="eRF1_3"/>
</dbReference>